<evidence type="ECO:0000256" key="4">
    <source>
        <dbReference type="ARBA" id="ARBA00023180"/>
    </source>
</evidence>
<dbReference type="Pfam" id="PF00135">
    <property type="entry name" value="COesterase"/>
    <property type="match status" value="4"/>
</dbReference>
<keyword evidence="7" id="KW-1185">Reference proteome</keyword>
<dbReference type="Gene3D" id="3.40.50.1820">
    <property type="entry name" value="alpha/beta hydrolase"/>
    <property type="match status" value="4"/>
</dbReference>
<gene>
    <name evidence="6" type="ORF">ONB1V03_LOCUS6618</name>
</gene>
<keyword evidence="3" id="KW-0378">Hydrolase</keyword>
<dbReference type="GO" id="GO:0006581">
    <property type="term" value="P:acetylcholine catabolic process"/>
    <property type="evidence" value="ECO:0007669"/>
    <property type="project" value="TreeGrafter"/>
</dbReference>
<dbReference type="EMBL" id="CAJPVJ010003037">
    <property type="protein sequence ID" value="CAG2167106.1"/>
    <property type="molecule type" value="Genomic_DNA"/>
</dbReference>
<dbReference type="InterPro" id="IPR029058">
    <property type="entry name" value="AB_hydrolase_fold"/>
</dbReference>
<evidence type="ECO:0000256" key="2">
    <source>
        <dbReference type="ARBA" id="ARBA00022487"/>
    </source>
</evidence>
<feature type="domain" description="Carboxylesterase type B" evidence="5">
    <location>
        <begin position="1069"/>
        <end position="1451"/>
    </location>
</feature>
<dbReference type="InterPro" id="IPR002018">
    <property type="entry name" value="CarbesteraseB"/>
</dbReference>
<dbReference type="OrthoDB" id="6505985at2759"/>
<dbReference type="PROSITE" id="PS00122">
    <property type="entry name" value="CARBOXYLESTERASE_B_1"/>
    <property type="match status" value="3"/>
</dbReference>
<dbReference type="Proteomes" id="UP000728032">
    <property type="component" value="Unassembled WGS sequence"/>
</dbReference>
<feature type="domain" description="Carboxylesterase type B" evidence="5">
    <location>
        <begin position="493"/>
        <end position="975"/>
    </location>
</feature>
<evidence type="ECO:0000313" key="6">
    <source>
        <dbReference type="EMBL" id="CAD7648159.1"/>
    </source>
</evidence>
<dbReference type="InterPro" id="IPR050654">
    <property type="entry name" value="AChE-related_enzymes"/>
</dbReference>
<evidence type="ECO:0000313" key="7">
    <source>
        <dbReference type="Proteomes" id="UP000728032"/>
    </source>
</evidence>
<keyword evidence="2" id="KW-0719">Serine esterase</keyword>
<dbReference type="SUPFAM" id="SSF53474">
    <property type="entry name" value="alpha/beta-Hydrolases"/>
    <property type="match status" value="4"/>
</dbReference>
<proteinExistence type="inferred from homology"/>
<evidence type="ECO:0000256" key="1">
    <source>
        <dbReference type="ARBA" id="ARBA00005964"/>
    </source>
</evidence>
<feature type="domain" description="Carboxylesterase type B" evidence="5">
    <location>
        <begin position="5"/>
        <end position="477"/>
    </location>
</feature>
<dbReference type="PANTHER" id="PTHR43918">
    <property type="entry name" value="ACETYLCHOLINESTERASE"/>
    <property type="match status" value="1"/>
</dbReference>
<feature type="non-terminal residue" evidence="6">
    <location>
        <position position="1"/>
    </location>
</feature>
<name>A0A7R9LWW7_9ACAR</name>
<keyword evidence="4" id="KW-0325">Glycoprotein</keyword>
<reference evidence="6" key="1">
    <citation type="submission" date="2020-11" db="EMBL/GenBank/DDBJ databases">
        <authorList>
            <person name="Tran Van P."/>
        </authorList>
    </citation>
    <scope>NUCLEOTIDE SEQUENCE</scope>
</reference>
<feature type="non-terminal residue" evidence="6">
    <location>
        <position position="1484"/>
    </location>
</feature>
<dbReference type="GO" id="GO:0005615">
    <property type="term" value="C:extracellular space"/>
    <property type="evidence" value="ECO:0007669"/>
    <property type="project" value="TreeGrafter"/>
</dbReference>
<evidence type="ECO:0000256" key="3">
    <source>
        <dbReference type="ARBA" id="ARBA00022801"/>
    </source>
</evidence>
<sequence length="1484" mass="166556">RGLTIDVLNTSVDQFLGIPYAEPPVGALRFAKPQPIRNAKTDIIDATKHGNICWQTVSKSMEFFGKSNLSEDCLVLNIWTPNVGNNNRSKTLKPIMFWIHGGALAMGSIKLHNGSVLATNDVVVVAVNYRLGWFGFIYGDREDAPGNVGFYDQLLALKWIRENSHSFGGDRDRITIFGASAGSWSVSAHILSPLTRGLFRRAIMQSGSILGNKDRDPVNRTEALLQTKRLAKQLNCTEREDWLKCLRGVDASEFPKLYSWPTYPVFGTQYLPLSVTNSFKRNNFHSDIDIMAGITQNEGSALSEGFMSVPKNMSVQVIKELVTQMNSTYHGLDVGTLIRYYLGNVNKNNVTALRWAFYDLFGDFSMNCPTYLFAKQMAKQMGDKHNVYFYELTYQMPELIQLSGMDDKGIIHGMDVPFVFGIPFLHPEFATPVDEVFSRYVMKMWTNFAKYGKPDEQWPQLLGYKNEIKVLDLNPRNVTLVLDNPYDLIDSIDVNTTSGVVRGLTIDVLNTSVDQFLGIPYAKPPVGALRFAKPVPIRNAKNDIIDGRKQGNTCWQWVSKNWDFLRKSNLSEDCLVLNIWTPNVGNNNSSKTLKPIMFWIHGGGLTGGSIELYNGSVLATNDVVVVAVNYRLGWFGFLYGDREDAPGNVGFYDQLLALKWVRENIHQFGGDRDRITIFGESAGSWSVSAHVLSPLTRGLFRRAIMQSGSILAKQDRDPVNRTEALNMAKELSKQLNCTEGEDWLKYLRGVDPSEFPALYKSPTYAVFGTQYLPVSAQNAFETNNFNTDIDLMAGITQNEGSTLSEAYMGLPENMTVQGYNELLAHLNARNYPVDVDSVTNFYLRGVNRSNLTALRWAFYDLFGDLCINCPTYLFAKQMAKQMGGKHNVYFYELTYQMPEIAQLGRLEDKGIVHGMDVPFVFGIPFLLPDIATPVDVNFSLHVMKMWTNFAKYGKPYEQWPQLLSAKNEIKVLDLNPWDLNKVLDNPFRNTCDDSIDVNTTSGVVRGLTIDVLNTSVDQFLGIPYAEPPVGALRFAKPVPLKTPKNVSQLFLVICGFQICLIVCIDNSIDVNTTSGVVRGLTIDVLNTSVDQFLGIPYAEPPVGELRFAKPVPLKTPKNGIIYGINRGHSCVQMESRMTAREESLNITQSEDCLVLNIWTPNVGNNNSSNDTPLKPVMFWIHGGALTMGSIAMFNGSVLVANDVVVVAVNYRLGWFGFMYGDREDAPGNMGFYDQLLALKWVRDNIHLFGGDRDQITIFGESAGSWSVSAHILSPLSKGLFKRAIMQSGAHFYNKDRDVITKSEALLMAKELANELNCSDSDNWLKCLRGVDIQDILSYQFNHTRHVIHINEMKGSWAIFPVLGTEFMPFSAQKTFANKIYDSDIDLMAGITKNEGSLLSEMFLGVPENLTQNLFKELVVNIDDLFHGLNADNVTDFYLRNPNVRIKHEIIKSMTFEEMANMEYISRTIDKEITEQAVESLSKCR</sequence>
<dbReference type="GO" id="GO:0005886">
    <property type="term" value="C:plasma membrane"/>
    <property type="evidence" value="ECO:0007669"/>
    <property type="project" value="TreeGrafter"/>
</dbReference>
<protein>
    <recommendedName>
        <fullName evidence="5">Carboxylesterase type B domain-containing protein</fullName>
    </recommendedName>
</protein>
<feature type="domain" description="Carboxylesterase type B" evidence="5">
    <location>
        <begin position="996"/>
        <end position="1042"/>
    </location>
</feature>
<accession>A0A7R9LWW7</accession>
<organism evidence="6">
    <name type="scientific">Oppiella nova</name>
    <dbReference type="NCBI Taxonomy" id="334625"/>
    <lineage>
        <taxon>Eukaryota</taxon>
        <taxon>Metazoa</taxon>
        <taxon>Ecdysozoa</taxon>
        <taxon>Arthropoda</taxon>
        <taxon>Chelicerata</taxon>
        <taxon>Arachnida</taxon>
        <taxon>Acari</taxon>
        <taxon>Acariformes</taxon>
        <taxon>Sarcoptiformes</taxon>
        <taxon>Oribatida</taxon>
        <taxon>Brachypylina</taxon>
        <taxon>Oppioidea</taxon>
        <taxon>Oppiidae</taxon>
        <taxon>Oppiella</taxon>
    </lineage>
</organism>
<dbReference type="GO" id="GO:0003990">
    <property type="term" value="F:acetylcholinesterase activity"/>
    <property type="evidence" value="ECO:0007669"/>
    <property type="project" value="TreeGrafter"/>
</dbReference>
<dbReference type="InterPro" id="IPR019826">
    <property type="entry name" value="Carboxylesterase_B_AS"/>
</dbReference>
<dbReference type="EMBL" id="OC917862">
    <property type="protein sequence ID" value="CAD7648159.1"/>
    <property type="molecule type" value="Genomic_DNA"/>
</dbReference>
<dbReference type="PANTHER" id="PTHR43918:SF4">
    <property type="entry name" value="CARBOXYLIC ESTER HYDROLASE"/>
    <property type="match status" value="1"/>
</dbReference>
<dbReference type="GO" id="GO:0019695">
    <property type="term" value="P:choline metabolic process"/>
    <property type="evidence" value="ECO:0007669"/>
    <property type="project" value="TreeGrafter"/>
</dbReference>
<evidence type="ECO:0000259" key="5">
    <source>
        <dbReference type="Pfam" id="PF00135"/>
    </source>
</evidence>
<comment type="similarity">
    <text evidence="1">Belongs to the type-B carboxylesterase/lipase family.</text>
</comment>